<dbReference type="Proteomes" id="UP000217790">
    <property type="component" value="Unassembled WGS sequence"/>
</dbReference>
<accession>A0A2H3D3X2</accession>
<sequence>MEAEPPANTIPAAQSGSYLRRLSVSCLLKNQREVWKIPQWTSVEGEGWQSWLSRQCRISVYDKLSYSIAVSIDTKQGFLQPASHLKRMTLEYFNDGQEMDGGELAHFGSLCFNVVLPDLAPHITTTDKRKPKPRHLVGFINDSELHQGSGDFFRQIVLSCVVWVTRSPVSTAG</sequence>
<organism evidence="1 2">
    <name type="scientific">Armillaria gallica</name>
    <name type="common">Bulbous honey fungus</name>
    <name type="synonym">Armillaria bulbosa</name>
    <dbReference type="NCBI Taxonomy" id="47427"/>
    <lineage>
        <taxon>Eukaryota</taxon>
        <taxon>Fungi</taxon>
        <taxon>Dikarya</taxon>
        <taxon>Basidiomycota</taxon>
        <taxon>Agaricomycotina</taxon>
        <taxon>Agaricomycetes</taxon>
        <taxon>Agaricomycetidae</taxon>
        <taxon>Agaricales</taxon>
        <taxon>Marasmiineae</taxon>
        <taxon>Physalacriaceae</taxon>
        <taxon>Armillaria</taxon>
    </lineage>
</organism>
<protein>
    <submittedName>
        <fullName evidence="1">Uncharacterized protein</fullName>
    </submittedName>
</protein>
<name>A0A2H3D3X2_ARMGA</name>
<gene>
    <name evidence="1" type="ORF">ARMGADRAFT_1082883</name>
</gene>
<keyword evidence="2" id="KW-1185">Reference proteome</keyword>
<dbReference type="AlphaFoldDB" id="A0A2H3D3X2"/>
<dbReference type="InParanoid" id="A0A2H3D3X2"/>
<dbReference type="EMBL" id="KZ293666">
    <property type="protein sequence ID" value="PBK89991.1"/>
    <property type="molecule type" value="Genomic_DNA"/>
</dbReference>
<reference evidence="2" key="1">
    <citation type="journal article" date="2017" name="Nat. Ecol. Evol.">
        <title>Genome expansion and lineage-specific genetic innovations in the forest pathogenic fungi Armillaria.</title>
        <authorList>
            <person name="Sipos G."/>
            <person name="Prasanna A.N."/>
            <person name="Walter M.C."/>
            <person name="O'Connor E."/>
            <person name="Balint B."/>
            <person name="Krizsan K."/>
            <person name="Kiss B."/>
            <person name="Hess J."/>
            <person name="Varga T."/>
            <person name="Slot J."/>
            <person name="Riley R."/>
            <person name="Boka B."/>
            <person name="Rigling D."/>
            <person name="Barry K."/>
            <person name="Lee J."/>
            <person name="Mihaltcheva S."/>
            <person name="LaButti K."/>
            <person name="Lipzen A."/>
            <person name="Waldron R."/>
            <person name="Moloney N.M."/>
            <person name="Sperisen C."/>
            <person name="Kredics L."/>
            <person name="Vagvoelgyi C."/>
            <person name="Patrignani A."/>
            <person name="Fitzpatrick D."/>
            <person name="Nagy I."/>
            <person name="Doyle S."/>
            <person name="Anderson J.B."/>
            <person name="Grigoriev I.V."/>
            <person name="Gueldener U."/>
            <person name="Muensterkoetter M."/>
            <person name="Nagy L.G."/>
        </authorList>
    </citation>
    <scope>NUCLEOTIDE SEQUENCE [LARGE SCALE GENOMIC DNA]</scope>
    <source>
        <strain evidence="2">Ar21-2</strain>
    </source>
</reference>
<evidence type="ECO:0000313" key="2">
    <source>
        <dbReference type="Proteomes" id="UP000217790"/>
    </source>
</evidence>
<proteinExistence type="predicted"/>
<evidence type="ECO:0000313" key="1">
    <source>
        <dbReference type="EMBL" id="PBK89991.1"/>
    </source>
</evidence>